<keyword evidence="3 10" id="KW-1134">Transmembrane beta strand</keyword>
<evidence type="ECO:0000256" key="5">
    <source>
        <dbReference type="ARBA" id="ARBA00022729"/>
    </source>
</evidence>
<evidence type="ECO:0000256" key="1">
    <source>
        <dbReference type="ARBA" id="ARBA00004571"/>
    </source>
</evidence>
<dbReference type="GO" id="GO:0044718">
    <property type="term" value="P:siderophore transmembrane transport"/>
    <property type="evidence" value="ECO:0007669"/>
    <property type="project" value="TreeGrafter"/>
</dbReference>
<name>A0A6G1ZBX9_9BACT</name>
<dbReference type="Pfam" id="PF07715">
    <property type="entry name" value="Plug"/>
    <property type="match status" value="1"/>
</dbReference>
<dbReference type="InterPro" id="IPR012910">
    <property type="entry name" value="Plug_dom"/>
</dbReference>
<dbReference type="InterPro" id="IPR023996">
    <property type="entry name" value="TonB-dep_OMP_SusC/RagA"/>
</dbReference>
<evidence type="ECO:0000256" key="10">
    <source>
        <dbReference type="PROSITE-ProRule" id="PRU01360"/>
    </source>
</evidence>
<keyword evidence="6 11" id="KW-0798">TonB box</keyword>
<accession>A0A6G1ZBX9</accession>
<dbReference type="InterPro" id="IPR008969">
    <property type="entry name" value="CarboxyPept-like_regulatory"/>
</dbReference>
<dbReference type="RefSeq" id="WP_010802721.1">
    <property type="nucleotide sequence ID" value="NZ_CAJSYT010000015.1"/>
</dbReference>
<dbReference type="NCBIfam" id="TIGR04057">
    <property type="entry name" value="SusC_RagA_signa"/>
    <property type="match status" value="1"/>
</dbReference>
<evidence type="ECO:0000313" key="16">
    <source>
        <dbReference type="EMBL" id="MRY11464.1"/>
    </source>
</evidence>
<dbReference type="InterPro" id="IPR023997">
    <property type="entry name" value="TonB-dep_OMP_SusC/RagA_CS"/>
</dbReference>
<gene>
    <name evidence="16" type="ORF">GKE01_08280</name>
</gene>
<proteinExistence type="inferred from homology"/>
<reference evidence="16" key="1">
    <citation type="journal article" date="2019" name="Nat. Med.">
        <title>A library of human gut bacterial isolates paired with longitudinal multiomics data enables mechanistic microbiome research.</title>
        <authorList>
            <person name="Poyet M."/>
            <person name="Groussin M."/>
            <person name="Gibbons S.M."/>
            <person name="Avila-Pacheco J."/>
            <person name="Jiang X."/>
            <person name="Kearney S.M."/>
            <person name="Perrotta A.R."/>
            <person name="Berdy B."/>
            <person name="Zhao S."/>
            <person name="Lieberman T.D."/>
            <person name="Swanson P.K."/>
            <person name="Smith M."/>
            <person name="Roesemann S."/>
            <person name="Alexander J.E."/>
            <person name="Rich S.A."/>
            <person name="Livny J."/>
            <person name="Vlamakis H."/>
            <person name="Clish C."/>
            <person name="Bullock K."/>
            <person name="Deik A."/>
            <person name="Scott J."/>
            <person name="Pierce K.A."/>
            <person name="Xavier R.J."/>
            <person name="Alm E.J."/>
        </authorList>
    </citation>
    <scope>NUCLEOTIDE SEQUENCE</scope>
    <source>
        <strain evidence="16">BIOML-A4</strain>
    </source>
</reference>
<keyword evidence="8" id="KW-0675">Receptor</keyword>
<dbReference type="PROSITE" id="PS52016">
    <property type="entry name" value="TONB_DEPENDENT_REC_3"/>
    <property type="match status" value="1"/>
</dbReference>
<evidence type="ECO:0000256" key="7">
    <source>
        <dbReference type="ARBA" id="ARBA00023136"/>
    </source>
</evidence>
<comment type="similarity">
    <text evidence="10 11">Belongs to the TonB-dependent receptor family.</text>
</comment>
<feature type="signal peptide" evidence="13">
    <location>
        <begin position="1"/>
        <end position="21"/>
    </location>
</feature>
<evidence type="ECO:0000259" key="14">
    <source>
        <dbReference type="Pfam" id="PF00593"/>
    </source>
</evidence>
<dbReference type="AlphaFoldDB" id="A0A6G1ZBX9"/>
<dbReference type="EMBL" id="WKLP01000010">
    <property type="protein sequence ID" value="MRY11464.1"/>
    <property type="molecule type" value="Genomic_DNA"/>
</dbReference>
<evidence type="ECO:0000256" key="11">
    <source>
        <dbReference type="RuleBase" id="RU003357"/>
    </source>
</evidence>
<sequence>MKKRFIITMFFFFISISVVLAQTVKVTGTVTSGDDGEPIIGATILVKGTNIGTITDLDGNFSLDVPEKNKILQISYVGMTMQEVAVKPHVTVVLQSDVKNLEEVVVTAMGLNREKKSLGYAIQEVKADELTKAGSASLTSSLSGKVAGVQINQFGGTVGASSRISVRGNSSLAADQQPLIVVDGIPIANDTQRTGDNAYNGVDYGSGLNDINPEDIESISVLKGGSAALYGMRAGNGVILITTKSGKNGNGVSVSYDMNVTMDFAANLPKLQNSYGQGHDGDEYHWKNGSHADLSYQDYATQYGFDYSKGVNTGYDESWGPRLDAGLKISQYDSNGEYTDWVSRPNNVKDFFQTGVSMNHMVSVQAKGENVTTRASLSYRDQKGTVPNTDQKKYSGQVNTDMKLNKYISFNLSASYTRTKSDNLIGQGYGSNNPINSLVAWTGRQINMQTLKDNWNQRDANGDYTYYNWIDAYHMNPYFTANVNTNSLQRDRIFGKSSLFYQPFDWLKFEGRIGMDYYNMQTFERHYFDRGDWPEGAFYQQATKNTELNADFIATVNKTFGDFNLSGVLGANYRDLSWETSKIGADALTVRGVYTMANAKGTAVATMDHSHIRSNSIYANASLGWKSQLYLDASARNDWSSTIHDSFFYPSVSLSWIPTASFENLQNDILTFWKLRGGIAQIGSATSAYRNSYYYYAESSSYNGVAQMYKSYTYPNYGLKPESITTWEVGTEVGLFDDRLHFDLAYYQKQTKDQILSVSTSNVVGFAAMLVNAGRIDNKGVELQVRGDIFRSKGDGFNWSTTLNFAKDRSKVVELYNDPETGKPLLESYGMGWTWGIDTQARVGEKWGALVGEGYARVSEEDVAAGKATADQIGAIKLYTNGTPQKEASKIIGNVTPDFLMGWRHDFTYKNFGFGFLLDLRIGGDIWSQTMSHSYSAGVANVTAENGIRERAIVAGKDVMTEERFVIPDASGKFVENNFETDAYTWFNSNGNAETYVFDGSFLKLREAYISYDVPKSFLKKTKYFNRATVSLIGTNLALLWVHSSNKLRLDPETGGVSSDSRGVGFEQASTPNSRSIGFKLGLTF</sequence>
<comment type="subcellular location">
    <subcellularLocation>
        <location evidence="1 10">Cell outer membrane</location>
        <topology evidence="1 10">Multi-pass membrane protein</topology>
    </subcellularLocation>
</comment>
<dbReference type="NCBIfam" id="TIGR04056">
    <property type="entry name" value="OMP_RagA_SusC"/>
    <property type="match status" value="1"/>
</dbReference>
<dbReference type="GO" id="GO:0015344">
    <property type="term" value="F:siderophore uptake transmembrane transporter activity"/>
    <property type="evidence" value="ECO:0007669"/>
    <property type="project" value="TreeGrafter"/>
</dbReference>
<feature type="region of interest" description="Disordered" evidence="12">
    <location>
        <begin position="1052"/>
        <end position="1071"/>
    </location>
</feature>
<feature type="domain" description="TonB-dependent receptor-like beta-barrel" evidence="14">
    <location>
        <begin position="452"/>
        <end position="855"/>
    </location>
</feature>
<dbReference type="SUPFAM" id="SSF56935">
    <property type="entry name" value="Porins"/>
    <property type="match status" value="1"/>
</dbReference>
<dbReference type="InterPro" id="IPR037066">
    <property type="entry name" value="Plug_dom_sf"/>
</dbReference>
<dbReference type="SUPFAM" id="SSF49464">
    <property type="entry name" value="Carboxypeptidase regulatory domain-like"/>
    <property type="match status" value="1"/>
</dbReference>
<dbReference type="Pfam" id="PF13715">
    <property type="entry name" value="CarbopepD_reg_2"/>
    <property type="match status" value="1"/>
</dbReference>
<feature type="domain" description="TonB-dependent receptor plug" evidence="15">
    <location>
        <begin position="115"/>
        <end position="238"/>
    </location>
</feature>
<dbReference type="InterPro" id="IPR000531">
    <property type="entry name" value="Beta-barrel_TonB"/>
</dbReference>
<evidence type="ECO:0000256" key="9">
    <source>
        <dbReference type="ARBA" id="ARBA00023237"/>
    </source>
</evidence>
<evidence type="ECO:0000256" key="2">
    <source>
        <dbReference type="ARBA" id="ARBA00022448"/>
    </source>
</evidence>
<evidence type="ECO:0000259" key="15">
    <source>
        <dbReference type="Pfam" id="PF07715"/>
    </source>
</evidence>
<dbReference type="FunFam" id="2.60.40.1120:FF:000003">
    <property type="entry name" value="Outer membrane protein Omp121"/>
    <property type="match status" value="1"/>
</dbReference>
<feature type="chain" id="PRO_5026040504" evidence="13">
    <location>
        <begin position="22"/>
        <end position="1085"/>
    </location>
</feature>
<comment type="caution">
    <text evidence="16">The sequence shown here is derived from an EMBL/GenBank/DDBJ whole genome shotgun (WGS) entry which is preliminary data.</text>
</comment>
<dbReference type="Pfam" id="PF00593">
    <property type="entry name" value="TonB_dep_Rec_b-barrel"/>
    <property type="match status" value="1"/>
</dbReference>
<dbReference type="PANTHER" id="PTHR30069">
    <property type="entry name" value="TONB-DEPENDENT OUTER MEMBRANE RECEPTOR"/>
    <property type="match status" value="1"/>
</dbReference>
<keyword evidence="5 13" id="KW-0732">Signal</keyword>
<dbReference type="InterPro" id="IPR036942">
    <property type="entry name" value="Beta-barrel_TonB_sf"/>
</dbReference>
<evidence type="ECO:0000256" key="13">
    <source>
        <dbReference type="SAM" id="SignalP"/>
    </source>
</evidence>
<evidence type="ECO:0000256" key="8">
    <source>
        <dbReference type="ARBA" id="ARBA00023170"/>
    </source>
</evidence>
<dbReference type="Gene3D" id="2.60.40.1120">
    <property type="entry name" value="Carboxypeptidase-like, regulatory domain"/>
    <property type="match status" value="1"/>
</dbReference>
<evidence type="ECO:0000256" key="4">
    <source>
        <dbReference type="ARBA" id="ARBA00022692"/>
    </source>
</evidence>
<dbReference type="PANTHER" id="PTHR30069:SF29">
    <property type="entry name" value="HEMOGLOBIN AND HEMOGLOBIN-HAPTOGLOBIN-BINDING PROTEIN 1-RELATED"/>
    <property type="match status" value="1"/>
</dbReference>
<protein>
    <submittedName>
        <fullName evidence="16">SusC/RagA family TonB-linked outer membrane protein</fullName>
    </submittedName>
</protein>
<dbReference type="Gene3D" id="2.170.130.10">
    <property type="entry name" value="TonB-dependent receptor, plug domain"/>
    <property type="match status" value="1"/>
</dbReference>
<keyword evidence="2 10" id="KW-0813">Transport</keyword>
<evidence type="ECO:0000256" key="6">
    <source>
        <dbReference type="ARBA" id="ARBA00023077"/>
    </source>
</evidence>
<evidence type="ECO:0000256" key="3">
    <source>
        <dbReference type="ARBA" id="ARBA00022452"/>
    </source>
</evidence>
<organism evidence="16">
    <name type="scientific">Parabacteroides goldsteinii</name>
    <dbReference type="NCBI Taxonomy" id="328812"/>
    <lineage>
        <taxon>Bacteria</taxon>
        <taxon>Pseudomonadati</taxon>
        <taxon>Bacteroidota</taxon>
        <taxon>Bacteroidia</taxon>
        <taxon>Bacteroidales</taxon>
        <taxon>Tannerellaceae</taxon>
        <taxon>Parabacteroides</taxon>
    </lineage>
</organism>
<dbReference type="Gene3D" id="2.40.170.20">
    <property type="entry name" value="TonB-dependent receptor, beta-barrel domain"/>
    <property type="match status" value="1"/>
</dbReference>
<keyword evidence="9 10" id="KW-0998">Cell outer membrane</keyword>
<keyword evidence="7 10" id="KW-0472">Membrane</keyword>
<dbReference type="GO" id="GO:0009279">
    <property type="term" value="C:cell outer membrane"/>
    <property type="evidence" value="ECO:0007669"/>
    <property type="project" value="UniProtKB-SubCell"/>
</dbReference>
<evidence type="ECO:0000256" key="12">
    <source>
        <dbReference type="SAM" id="MobiDB-lite"/>
    </source>
</evidence>
<dbReference type="InterPro" id="IPR039426">
    <property type="entry name" value="TonB-dep_rcpt-like"/>
</dbReference>
<keyword evidence="4 10" id="KW-0812">Transmembrane</keyword>